<evidence type="ECO:0000256" key="1">
    <source>
        <dbReference type="ARBA" id="ARBA00007469"/>
    </source>
</evidence>
<dbReference type="EMBL" id="JBJUIK010000005">
    <property type="protein sequence ID" value="KAL3526652.1"/>
    <property type="molecule type" value="Genomic_DNA"/>
</dbReference>
<sequence>MLQSISKPDEFNARDSVWPDLRSSPIPSHQRFWEYEWVNHGSCSENLYSQPQYFALAIALKNQLNLLDVLRKIQIYPGNVYAIAHLNSSITTAIGKVPDLTCSYRQNQVQPYPGVMQLQEIAICYDQTGSRMINCPADKFVEYKKYKRSSACTRSGNRMAYFA</sequence>
<evidence type="ECO:0000256" key="4">
    <source>
        <dbReference type="ARBA" id="ARBA00022801"/>
    </source>
</evidence>
<keyword evidence="5" id="KW-0456">Lyase</keyword>
<reference evidence="7 8" key="1">
    <citation type="submission" date="2024-11" db="EMBL/GenBank/DDBJ databases">
        <title>A near-complete genome assembly of Cinchona calisaya.</title>
        <authorList>
            <person name="Lian D.C."/>
            <person name="Zhao X.W."/>
            <person name="Wei L."/>
        </authorList>
    </citation>
    <scope>NUCLEOTIDE SEQUENCE [LARGE SCALE GENOMIC DNA]</scope>
    <source>
        <tissue evidence="7">Nenye</tissue>
    </source>
</reference>
<dbReference type="PANTHER" id="PTHR11240">
    <property type="entry name" value="RIBONUCLEASE T2"/>
    <property type="match status" value="1"/>
</dbReference>
<evidence type="ECO:0000256" key="5">
    <source>
        <dbReference type="ARBA" id="ARBA00023239"/>
    </source>
</evidence>
<proteinExistence type="inferred from homology"/>
<dbReference type="Proteomes" id="UP001630127">
    <property type="component" value="Unassembled WGS sequence"/>
</dbReference>
<gene>
    <name evidence="7" type="ORF">ACH5RR_011308</name>
</gene>
<dbReference type="GO" id="GO:0004519">
    <property type="term" value="F:endonuclease activity"/>
    <property type="evidence" value="ECO:0007669"/>
    <property type="project" value="UniProtKB-KW"/>
</dbReference>
<dbReference type="AlphaFoldDB" id="A0ABD3A845"/>
<evidence type="ECO:0000256" key="2">
    <source>
        <dbReference type="ARBA" id="ARBA00022722"/>
    </source>
</evidence>
<evidence type="ECO:0000256" key="6">
    <source>
        <dbReference type="RuleBase" id="RU004328"/>
    </source>
</evidence>
<comment type="similarity">
    <text evidence="1 6">Belongs to the RNase T2 family.</text>
</comment>
<dbReference type="GO" id="GO:0016787">
    <property type="term" value="F:hydrolase activity"/>
    <property type="evidence" value="ECO:0007669"/>
    <property type="project" value="UniProtKB-KW"/>
</dbReference>
<accession>A0ABD3A845</accession>
<dbReference type="GO" id="GO:0016829">
    <property type="term" value="F:lyase activity"/>
    <property type="evidence" value="ECO:0007669"/>
    <property type="project" value="UniProtKB-KW"/>
</dbReference>
<protein>
    <recommendedName>
        <fullName evidence="9">S-RNase</fullName>
    </recommendedName>
</protein>
<dbReference type="Pfam" id="PF00445">
    <property type="entry name" value="Ribonuclease_T2"/>
    <property type="match status" value="1"/>
</dbReference>
<dbReference type="Gene3D" id="3.90.730.10">
    <property type="entry name" value="Ribonuclease T2-like"/>
    <property type="match status" value="1"/>
</dbReference>
<evidence type="ECO:0000313" key="8">
    <source>
        <dbReference type="Proteomes" id="UP001630127"/>
    </source>
</evidence>
<keyword evidence="3" id="KW-0255">Endonuclease</keyword>
<dbReference type="InterPro" id="IPR001568">
    <property type="entry name" value="RNase_T2-like"/>
</dbReference>
<dbReference type="SUPFAM" id="SSF55895">
    <property type="entry name" value="Ribonuclease Rh-like"/>
    <property type="match status" value="1"/>
</dbReference>
<evidence type="ECO:0000256" key="3">
    <source>
        <dbReference type="ARBA" id="ARBA00022759"/>
    </source>
</evidence>
<keyword evidence="4" id="KW-0378">Hydrolase</keyword>
<keyword evidence="8" id="KW-1185">Reference proteome</keyword>
<evidence type="ECO:0008006" key="9">
    <source>
        <dbReference type="Google" id="ProtNLM"/>
    </source>
</evidence>
<organism evidence="7 8">
    <name type="scientific">Cinchona calisaya</name>
    <dbReference type="NCBI Taxonomy" id="153742"/>
    <lineage>
        <taxon>Eukaryota</taxon>
        <taxon>Viridiplantae</taxon>
        <taxon>Streptophyta</taxon>
        <taxon>Embryophyta</taxon>
        <taxon>Tracheophyta</taxon>
        <taxon>Spermatophyta</taxon>
        <taxon>Magnoliopsida</taxon>
        <taxon>eudicotyledons</taxon>
        <taxon>Gunneridae</taxon>
        <taxon>Pentapetalae</taxon>
        <taxon>asterids</taxon>
        <taxon>lamiids</taxon>
        <taxon>Gentianales</taxon>
        <taxon>Rubiaceae</taxon>
        <taxon>Cinchonoideae</taxon>
        <taxon>Cinchoneae</taxon>
        <taxon>Cinchona</taxon>
    </lineage>
</organism>
<evidence type="ECO:0000313" key="7">
    <source>
        <dbReference type="EMBL" id="KAL3526652.1"/>
    </source>
</evidence>
<dbReference type="InterPro" id="IPR036430">
    <property type="entry name" value="RNase_T2-like_sf"/>
</dbReference>
<dbReference type="PANTHER" id="PTHR11240:SF75">
    <property type="entry name" value="RIBONUCLEASE 3"/>
    <property type="match status" value="1"/>
</dbReference>
<keyword evidence="2" id="KW-0540">Nuclease</keyword>
<name>A0ABD3A845_9GENT</name>
<comment type="caution">
    <text evidence="7">The sequence shown here is derived from an EMBL/GenBank/DDBJ whole genome shotgun (WGS) entry which is preliminary data.</text>
</comment>